<evidence type="ECO:0000313" key="2">
    <source>
        <dbReference type="Proteomes" id="UP000241185"/>
    </source>
</evidence>
<proteinExistence type="predicted"/>
<name>A0A2K9VEW5_9CAUD</name>
<keyword evidence="2" id="KW-1185">Reference proteome</keyword>
<dbReference type="Proteomes" id="UP000241185">
    <property type="component" value="Segment"/>
</dbReference>
<dbReference type="EMBL" id="MG770216">
    <property type="protein sequence ID" value="AUV60800.1"/>
    <property type="molecule type" value="Genomic_DNA"/>
</dbReference>
<sequence length="383" mass="42313">MSSDAARLEALGEPEVRFVWRTHELTIPRALEDWPLDLIRAGRYVDAVATLLNGQTAPVPLYRDLVSLSDAMAAAVGVERLPETKPLPERYFGAYVFGAVPLLLDYLDNNEDDIASDLKTFRNVDYLDRWRGDLTLRQIWVYVRRLPPTSALAIARNGGHELWTKQSILTAQVWEQIARQPYVGRPLTVEEVEQALAKKRANEAQMAKLAEKEDYYSPEASRARLEAARARKAARAAGVVAAGGISPAPAGSDVPPPAAMSAMDKAMAARRRELQSRKGRIMAAARNTKSAEKSAGNGVSTVEFRGEKFSFPTSRAEWPTRAHQAFQRKNNTDGIELLLGPAQWDKLNEVAPTLADFWEFFVAFTAVANADYERANGATESDG</sequence>
<gene>
    <name evidence="1" type="ORF">SEA_REM711_22</name>
</gene>
<accession>A0A2K9VEW5</accession>
<protein>
    <submittedName>
        <fullName evidence="1">Tail assembly chaperone</fullName>
    </submittedName>
</protein>
<reference evidence="2" key="1">
    <citation type="submission" date="2018-01" db="EMBL/GenBank/DDBJ databases">
        <authorList>
            <person name="Gatt S.M."/>
            <person name="Isern S."/>
            <person name="Jenkins M."/>
            <person name="Tan A.L."/>
            <person name="Michael S.F."/>
            <person name="Moore R.E."/>
            <person name="Ware V.C."/>
            <person name="Garlena R.A."/>
            <person name="Russell D.A."/>
            <person name="Pope W.H."/>
            <person name="Jacobs-Sera D."/>
            <person name="Hendrix R.W."/>
            <person name="Hatfull G.F."/>
        </authorList>
    </citation>
    <scope>NUCLEOTIDE SEQUENCE [LARGE SCALE GENOMIC DNA]</scope>
</reference>
<organism evidence="1 2">
    <name type="scientific">Mycobacterium phage Rem711</name>
    <dbReference type="NCBI Taxonomy" id="2079285"/>
    <lineage>
        <taxon>Viruses</taxon>
        <taxon>Duplodnaviria</taxon>
        <taxon>Heunggongvirae</taxon>
        <taxon>Uroviricota</taxon>
        <taxon>Caudoviricetes</taxon>
        <taxon>Trigintaduovirus</taxon>
        <taxon>Trigintaduovirus rem711</taxon>
    </lineage>
</organism>
<evidence type="ECO:0000313" key="1">
    <source>
        <dbReference type="EMBL" id="AUV60800.1"/>
    </source>
</evidence>